<name>A0AAV7J2Q1_COTGL</name>
<evidence type="ECO:0000256" key="1">
    <source>
        <dbReference type="SAM" id="MobiDB-lite"/>
    </source>
</evidence>
<feature type="region of interest" description="Disordered" evidence="1">
    <location>
        <begin position="52"/>
        <end position="113"/>
    </location>
</feature>
<keyword evidence="3" id="KW-1185">Reference proteome</keyword>
<protein>
    <submittedName>
        <fullName evidence="2">Uncharacterized protein</fullName>
    </submittedName>
</protein>
<evidence type="ECO:0000313" key="2">
    <source>
        <dbReference type="EMBL" id="KAH0566836.1"/>
    </source>
</evidence>
<gene>
    <name evidence="2" type="ORF">KQX54_004686</name>
</gene>
<organism evidence="2 3">
    <name type="scientific">Cotesia glomerata</name>
    <name type="common">Lepidopteran parasitic wasp</name>
    <name type="synonym">Apanteles glomeratus</name>
    <dbReference type="NCBI Taxonomy" id="32391"/>
    <lineage>
        <taxon>Eukaryota</taxon>
        <taxon>Metazoa</taxon>
        <taxon>Ecdysozoa</taxon>
        <taxon>Arthropoda</taxon>
        <taxon>Hexapoda</taxon>
        <taxon>Insecta</taxon>
        <taxon>Pterygota</taxon>
        <taxon>Neoptera</taxon>
        <taxon>Endopterygota</taxon>
        <taxon>Hymenoptera</taxon>
        <taxon>Apocrita</taxon>
        <taxon>Ichneumonoidea</taxon>
        <taxon>Braconidae</taxon>
        <taxon>Microgastrinae</taxon>
        <taxon>Cotesia</taxon>
    </lineage>
</organism>
<feature type="compositionally biased region" description="Basic and acidic residues" evidence="1">
    <location>
        <begin position="57"/>
        <end position="83"/>
    </location>
</feature>
<dbReference type="AlphaFoldDB" id="A0AAV7J2Q1"/>
<accession>A0AAV7J2Q1</accession>
<sequence length="113" mass="13072">MRLAAVRKYLAKRDNRAPEDDRLLEDLEKIEQLLTEKLEIILESLGAKKIKSGSAKNIEDKKENSKDKKADGGSGEQERAPREKRVRRYTLQKRTRACITNMERRARGGRVYS</sequence>
<evidence type="ECO:0000313" key="3">
    <source>
        <dbReference type="Proteomes" id="UP000826195"/>
    </source>
</evidence>
<proteinExistence type="predicted"/>
<dbReference type="Proteomes" id="UP000826195">
    <property type="component" value="Unassembled WGS sequence"/>
</dbReference>
<comment type="caution">
    <text evidence="2">The sequence shown here is derived from an EMBL/GenBank/DDBJ whole genome shotgun (WGS) entry which is preliminary data.</text>
</comment>
<feature type="compositionally biased region" description="Basic residues" evidence="1">
    <location>
        <begin position="84"/>
        <end position="96"/>
    </location>
</feature>
<reference evidence="2 3" key="1">
    <citation type="journal article" date="2021" name="J. Hered.">
        <title>A chromosome-level genome assembly of the parasitoid wasp, Cotesia glomerata (Hymenoptera: Braconidae).</title>
        <authorList>
            <person name="Pinto B.J."/>
            <person name="Weis J.J."/>
            <person name="Gamble T."/>
            <person name="Ode P.J."/>
            <person name="Paul R."/>
            <person name="Zaspel J.M."/>
        </authorList>
    </citation>
    <scope>NUCLEOTIDE SEQUENCE [LARGE SCALE GENOMIC DNA]</scope>
    <source>
        <strain evidence="2">CgM1</strain>
    </source>
</reference>
<dbReference type="EMBL" id="JAHXZJ010000001">
    <property type="protein sequence ID" value="KAH0566836.1"/>
    <property type="molecule type" value="Genomic_DNA"/>
</dbReference>